<proteinExistence type="predicted"/>
<evidence type="ECO:0000256" key="2">
    <source>
        <dbReference type="SAM" id="SignalP"/>
    </source>
</evidence>
<dbReference type="PROSITE" id="PS50012">
    <property type="entry name" value="RCC1_3"/>
    <property type="match status" value="4"/>
</dbReference>
<evidence type="ECO:0000256" key="1">
    <source>
        <dbReference type="SAM" id="MobiDB-lite"/>
    </source>
</evidence>
<dbReference type="PANTHER" id="PTHR45982:SF1">
    <property type="entry name" value="REGULATOR OF CHROMOSOME CONDENSATION"/>
    <property type="match status" value="1"/>
</dbReference>
<dbReference type="Pfam" id="PF00415">
    <property type="entry name" value="RCC1"/>
    <property type="match status" value="2"/>
</dbReference>
<feature type="signal peptide" evidence="2">
    <location>
        <begin position="1"/>
        <end position="24"/>
    </location>
</feature>
<evidence type="ECO:0000313" key="4">
    <source>
        <dbReference type="Proteomes" id="UP000585638"/>
    </source>
</evidence>
<dbReference type="RefSeq" id="WP_184863234.1">
    <property type="nucleotide sequence ID" value="NZ_JACHIR010000001.1"/>
</dbReference>
<dbReference type="InterPro" id="IPR051553">
    <property type="entry name" value="Ran_GTPase-activating"/>
</dbReference>
<dbReference type="AlphaFoldDB" id="A0A7W9KHD0"/>
<dbReference type="PANTHER" id="PTHR45982">
    <property type="entry name" value="REGULATOR OF CHROMOSOME CONDENSATION"/>
    <property type="match status" value="1"/>
</dbReference>
<dbReference type="EMBL" id="JACHIR010000001">
    <property type="protein sequence ID" value="MBB5892467.1"/>
    <property type="molecule type" value="Genomic_DNA"/>
</dbReference>
<dbReference type="SUPFAM" id="SSF50985">
    <property type="entry name" value="RCC1/BLIP-II"/>
    <property type="match status" value="1"/>
</dbReference>
<dbReference type="PRINTS" id="PR00633">
    <property type="entry name" value="RCCNDNSATION"/>
</dbReference>
<feature type="chain" id="PRO_5031196163" evidence="2">
    <location>
        <begin position="25"/>
        <end position="758"/>
    </location>
</feature>
<evidence type="ECO:0000313" key="3">
    <source>
        <dbReference type="EMBL" id="MBB5892467.1"/>
    </source>
</evidence>
<comment type="caution">
    <text evidence="3">The sequence shown here is derived from an EMBL/GenBank/DDBJ whole genome shotgun (WGS) entry which is preliminary data.</text>
</comment>
<dbReference type="InterPro" id="IPR000408">
    <property type="entry name" value="Reg_chr_condens"/>
</dbReference>
<dbReference type="InterPro" id="IPR009091">
    <property type="entry name" value="RCC1/BLIP-II"/>
</dbReference>
<name>A0A7W9KHD0_9PSEU</name>
<keyword evidence="2" id="KW-0732">Signal</keyword>
<dbReference type="Gene3D" id="2.130.10.30">
    <property type="entry name" value="Regulator of chromosome condensation 1/beta-lactamase-inhibitor protein II"/>
    <property type="match status" value="2"/>
</dbReference>
<dbReference type="Proteomes" id="UP000585638">
    <property type="component" value="Unassembled WGS sequence"/>
</dbReference>
<dbReference type="GO" id="GO:0005085">
    <property type="term" value="F:guanyl-nucleotide exchange factor activity"/>
    <property type="evidence" value="ECO:0007669"/>
    <property type="project" value="TreeGrafter"/>
</dbReference>
<keyword evidence="4" id="KW-1185">Reference proteome</keyword>
<protein>
    <submittedName>
        <fullName evidence="3">Alpha-tubulin suppressor-like RCC1 family protein</fullName>
    </submittedName>
</protein>
<gene>
    <name evidence="3" type="ORF">BJ998_003663</name>
</gene>
<accession>A0A7W9KHD0</accession>
<reference evidence="3 4" key="1">
    <citation type="submission" date="2020-08" db="EMBL/GenBank/DDBJ databases">
        <title>Sequencing the genomes of 1000 actinobacteria strains.</title>
        <authorList>
            <person name="Klenk H.-P."/>
        </authorList>
    </citation>
    <scope>NUCLEOTIDE SEQUENCE [LARGE SCALE GENOMIC DNA]</scope>
    <source>
        <strain evidence="3 4">DSM 43851</strain>
    </source>
</reference>
<sequence length="758" mass="75528">MQSRRFLALAAALAVGVAAIPASAAETAPQPHAVPSASGAAFTPMSPTRVLDTRDGTGTGGVVRPVGDNSTIRLDLSAVIPASATAVVFNLTAADVTASTSITAWPDGETQPVSSNLNLVAGDVRPNLVTVAVGANRAVDLFNHFGSVDLIADLAGYYATGGGSLFTSMSPTRVLDTRDGTGTGGSKTPVGPNGVVTLDLSAVLPTTATAAVFNLTGTDTTASTVVIAYPDGTNRPSASNLNLVAGQTAPNLVTVAVGANRKVDLFNLSGSVNLIADLAGYYATDRGNPFHSLTPVRALDSRDANGNSVNPYGPNTARPLDLTPWLPQTAASAVFNLTGTNTTASTVVTAYPDGAARPGASNLNLVAGQTAPNLSIVALGDDGAIQLYNLSGTVDLIVDVAGYFGPAPKPCDTGCVYGSGDNTHAQLANGSIGGSTTAMTPIAGLNHVTAVTGGQYNGFALRADGTVWGWGDNSVRQMGNGKSTGYSTVPYPVSALDGGVKAIAGNGFTTYALRSDGSVWAWGDNTYGQLGNGTTNPTTVPRRIPNLTGVTQIAAGQASGYALLSDGTVWAWGRNANGELGNGGTTDQSAPVRVGTLTGVTSIAAIWTGGYAVKSDNTAWAWGSNVYGGLGTTATTGNATAPVQITLSGVKSVAGGAGFTGYAIKTDGTVWAWGDNTDGQFGNGTSGAVSANAVQVSNLSGVTALVEGNGGALALKPDGTVSAWGAGVGPTPGPVNGIAKATAVGAGATSNYVVVSSP</sequence>
<organism evidence="3 4">
    <name type="scientific">Kutzneria kofuensis</name>
    <dbReference type="NCBI Taxonomy" id="103725"/>
    <lineage>
        <taxon>Bacteria</taxon>
        <taxon>Bacillati</taxon>
        <taxon>Actinomycetota</taxon>
        <taxon>Actinomycetes</taxon>
        <taxon>Pseudonocardiales</taxon>
        <taxon>Pseudonocardiaceae</taxon>
        <taxon>Kutzneria</taxon>
    </lineage>
</organism>
<feature type="region of interest" description="Disordered" evidence="1">
    <location>
        <begin position="29"/>
        <end position="64"/>
    </location>
</feature>
<dbReference type="Pfam" id="PF13540">
    <property type="entry name" value="RCC1_2"/>
    <property type="match status" value="2"/>
</dbReference>
<dbReference type="GO" id="GO:0005737">
    <property type="term" value="C:cytoplasm"/>
    <property type="evidence" value="ECO:0007669"/>
    <property type="project" value="TreeGrafter"/>
</dbReference>